<reference evidence="2" key="1">
    <citation type="journal article" date="2014" name="Int. J. Syst. Evol. Microbiol.">
        <title>Complete genome sequence of Corynebacterium casei LMG S-19264T (=DSM 44701T), isolated from a smear-ripened cheese.</title>
        <authorList>
            <consortium name="US DOE Joint Genome Institute (JGI-PGF)"/>
            <person name="Walter F."/>
            <person name="Albersmeier A."/>
            <person name="Kalinowski J."/>
            <person name="Ruckert C."/>
        </authorList>
    </citation>
    <scope>NUCLEOTIDE SEQUENCE</scope>
    <source>
        <strain evidence="2">VKM B-2789</strain>
    </source>
</reference>
<accession>A0A9W6NB11</accession>
<name>A0A9W6NB11_9HYPH</name>
<comment type="caution">
    <text evidence="2">The sequence shown here is derived from an EMBL/GenBank/DDBJ whole genome shotgun (WGS) entry which is preliminary data.</text>
</comment>
<dbReference type="RefSeq" id="WP_213364232.1">
    <property type="nucleotide sequence ID" value="NZ_BSFM01000011.1"/>
</dbReference>
<keyword evidence="1" id="KW-0732">Signal</keyword>
<evidence type="ECO:0000256" key="1">
    <source>
        <dbReference type="SAM" id="SignalP"/>
    </source>
</evidence>
<organism evidence="2 3">
    <name type="scientific">Ancylobacter defluvii</name>
    <dbReference type="NCBI Taxonomy" id="1282440"/>
    <lineage>
        <taxon>Bacteria</taxon>
        <taxon>Pseudomonadati</taxon>
        <taxon>Pseudomonadota</taxon>
        <taxon>Alphaproteobacteria</taxon>
        <taxon>Hyphomicrobiales</taxon>
        <taxon>Xanthobacteraceae</taxon>
        <taxon>Ancylobacter</taxon>
    </lineage>
</organism>
<dbReference type="NCBIfam" id="TIGR02301">
    <property type="entry name" value="TIGR02301 family protein"/>
    <property type="match status" value="1"/>
</dbReference>
<dbReference type="Proteomes" id="UP001143330">
    <property type="component" value="Unassembled WGS sequence"/>
</dbReference>
<proteinExistence type="predicted"/>
<evidence type="ECO:0000313" key="2">
    <source>
        <dbReference type="EMBL" id="GLK84041.1"/>
    </source>
</evidence>
<dbReference type="InterPro" id="IPR012645">
    <property type="entry name" value="CHP02301"/>
</dbReference>
<dbReference type="AlphaFoldDB" id="A0A9W6NB11"/>
<protein>
    <submittedName>
        <fullName evidence="2">TIGR02301 family protein</fullName>
    </submittedName>
</protein>
<dbReference type="EMBL" id="BSFM01000011">
    <property type="protein sequence ID" value="GLK84041.1"/>
    <property type="molecule type" value="Genomic_DNA"/>
</dbReference>
<sequence length="148" mass="16203">MTRCPNLPARLRPFRPRLAAGAVAVGLALALATPAGAQTASRPNQGSAPPYEADMLRLAEMLGTLHYIRPLCGTPDAGRWRDEMQGLLETEQPSEERRGLMVAAFNRGYESYRQVYHSCTPSAELVAQRYLEAGARLSRDIAARYGSN</sequence>
<evidence type="ECO:0000313" key="3">
    <source>
        <dbReference type="Proteomes" id="UP001143330"/>
    </source>
</evidence>
<dbReference type="Pfam" id="PF09539">
    <property type="entry name" value="DUF2385"/>
    <property type="match status" value="1"/>
</dbReference>
<feature type="chain" id="PRO_5040988513" evidence="1">
    <location>
        <begin position="38"/>
        <end position="148"/>
    </location>
</feature>
<feature type="signal peptide" evidence="1">
    <location>
        <begin position="1"/>
        <end position="37"/>
    </location>
</feature>
<gene>
    <name evidence="2" type="ORF">GCM10017653_21110</name>
</gene>
<keyword evidence="3" id="KW-1185">Reference proteome</keyword>
<reference evidence="2" key="2">
    <citation type="submission" date="2023-01" db="EMBL/GenBank/DDBJ databases">
        <authorList>
            <person name="Sun Q."/>
            <person name="Evtushenko L."/>
        </authorList>
    </citation>
    <scope>NUCLEOTIDE SEQUENCE</scope>
    <source>
        <strain evidence="2">VKM B-2789</strain>
    </source>
</reference>